<dbReference type="Proteomes" id="UP001295423">
    <property type="component" value="Unassembled WGS sequence"/>
</dbReference>
<feature type="transmembrane region" description="Helical" evidence="1">
    <location>
        <begin position="195"/>
        <end position="220"/>
    </location>
</feature>
<evidence type="ECO:0000256" key="1">
    <source>
        <dbReference type="SAM" id="Phobius"/>
    </source>
</evidence>
<evidence type="ECO:0000313" key="2">
    <source>
        <dbReference type="EMBL" id="CAJ1949171.1"/>
    </source>
</evidence>
<keyword evidence="1" id="KW-0472">Membrane</keyword>
<protein>
    <submittedName>
        <fullName evidence="2">Uncharacterized protein</fullName>
    </submittedName>
</protein>
<dbReference type="EMBL" id="CAKOGP040001758">
    <property type="protein sequence ID" value="CAJ1949171.1"/>
    <property type="molecule type" value="Genomic_DNA"/>
</dbReference>
<evidence type="ECO:0000313" key="3">
    <source>
        <dbReference type="Proteomes" id="UP001295423"/>
    </source>
</evidence>
<accession>A0AAD2FQ21</accession>
<feature type="transmembrane region" description="Helical" evidence="1">
    <location>
        <begin position="240"/>
        <end position="259"/>
    </location>
</feature>
<gene>
    <name evidence="2" type="ORF">CYCCA115_LOCUS11961</name>
</gene>
<name>A0AAD2FQ21_9STRA</name>
<sequence>MCEKSRDRTIGSIGLPQVILPFLAGLAHLHVVYFAALKTLLPVVLGDVSRKQTEDFQSELYYLDRAVFIAYIVDLFCCYFKALPFSRCNRSKDIIEHHLPTLLLALPLTVPTWAQMDAIESSLPILSLGEDSEIRDEFIKGCMMASGFAYISSMNEVFMCFQRVEMSLQKAETFADIPQMKYHVFTSRLIIGMELCYKLAFFWGLSILGCWGCVTFPYAVYQMHMSNDELALWQVLFKMITSPIVLTGLLFLIFSVLMYPSMGKRCVRKLKQFLAEGKVKTA</sequence>
<keyword evidence="3" id="KW-1185">Reference proteome</keyword>
<feature type="transmembrane region" description="Helical" evidence="1">
    <location>
        <begin position="20"/>
        <end position="41"/>
    </location>
</feature>
<organism evidence="2 3">
    <name type="scientific">Cylindrotheca closterium</name>
    <dbReference type="NCBI Taxonomy" id="2856"/>
    <lineage>
        <taxon>Eukaryota</taxon>
        <taxon>Sar</taxon>
        <taxon>Stramenopiles</taxon>
        <taxon>Ochrophyta</taxon>
        <taxon>Bacillariophyta</taxon>
        <taxon>Bacillariophyceae</taxon>
        <taxon>Bacillariophycidae</taxon>
        <taxon>Bacillariales</taxon>
        <taxon>Bacillariaceae</taxon>
        <taxon>Cylindrotheca</taxon>
    </lineage>
</organism>
<keyword evidence="1" id="KW-1133">Transmembrane helix</keyword>
<feature type="transmembrane region" description="Helical" evidence="1">
    <location>
        <begin position="61"/>
        <end position="82"/>
    </location>
</feature>
<keyword evidence="1" id="KW-0812">Transmembrane</keyword>
<comment type="caution">
    <text evidence="2">The sequence shown here is derived from an EMBL/GenBank/DDBJ whole genome shotgun (WGS) entry which is preliminary data.</text>
</comment>
<reference evidence="2" key="1">
    <citation type="submission" date="2023-08" db="EMBL/GenBank/DDBJ databases">
        <authorList>
            <person name="Audoor S."/>
            <person name="Bilcke G."/>
        </authorList>
    </citation>
    <scope>NUCLEOTIDE SEQUENCE</scope>
</reference>
<dbReference type="AlphaFoldDB" id="A0AAD2FQ21"/>
<proteinExistence type="predicted"/>